<dbReference type="Pfam" id="PF00282">
    <property type="entry name" value="Pyridoxal_deC"/>
    <property type="match status" value="1"/>
</dbReference>
<evidence type="ECO:0000256" key="4">
    <source>
        <dbReference type="ARBA" id="ARBA00038302"/>
    </source>
</evidence>
<keyword evidence="3 5" id="KW-0456">Lyase</keyword>
<dbReference type="PANTHER" id="PTHR42735:SF4">
    <property type="entry name" value="PYRIDOXAL PHOSPHATE-DEPENDENT DECARBOXYLASE FAMILY PROTEIN"/>
    <property type="match status" value="1"/>
</dbReference>
<dbReference type="PANTHER" id="PTHR42735">
    <property type="match status" value="1"/>
</dbReference>
<evidence type="ECO:0000256" key="2">
    <source>
        <dbReference type="ARBA" id="ARBA00022898"/>
    </source>
</evidence>
<dbReference type="Gene3D" id="3.40.640.10">
    <property type="entry name" value="Type I PLP-dependent aspartate aminotransferase-like (Major domain)"/>
    <property type="match status" value="1"/>
</dbReference>
<reference evidence="7" key="1">
    <citation type="submission" date="2022-06" db="EMBL/GenBank/DDBJ databases">
        <title>Genome sequencing of Brevibacillus sp. BB3-R1.</title>
        <authorList>
            <person name="Heo J."/>
            <person name="Lee D."/>
            <person name="Won M."/>
            <person name="Han B.-H."/>
            <person name="Hong S.-B."/>
            <person name="Kwon S.-W."/>
        </authorList>
    </citation>
    <scope>NUCLEOTIDE SEQUENCE</scope>
    <source>
        <strain evidence="7">BB3-R1</strain>
    </source>
</reference>
<dbReference type="InterPro" id="IPR002129">
    <property type="entry name" value="PyrdxlP-dep_de-COase"/>
</dbReference>
<evidence type="ECO:0000256" key="6">
    <source>
        <dbReference type="SAM" id="Coils"/>
    </source>
</evidence>
<evidence type="ECO:0000313" key="7">
    <source>
        <dbReference type="EMBL" id="USG64600.1"/>
    </source>
</evidence>
<dbReference type="Proteomes" id="UP001056500">
    <property type="component" value="Chromosome"/>
</dbReference>
<feature type="coiled-coil region" evidence="6">
    <location>
        <begin position="173"/>
        <end position="200"/>
    </location>
</feature>
<dbReference type="InterPro" id="IPR015421">
    <property type="entry name" value="PyrdxlP-dep_Trfase_major"/>
</dbReference>
<accession>A0ABY4WFK8</accession>
<dbReference type="RefSeq" id="WP_251871712.1">
    <property type="nucleotide sequence ID" value="NZ_CP098755.1"/>
</dbReference>
<dbReference type="InterPro" id="IPR015424">
    <property type="entry name" value="PyrdxlP-dep_Trfase"/>
</dbReference>
<keyword evidence="6" id="KW-0175">Coiled coil</keyword>
<dbReference type="SUPFAM" id="SSF53383">
    <property type="entry name" value="PLP-dependent transferases"/>
    <property type="match status" value="1"/>
</dbReference>
<comment type="similarity">
    <text evidence="4">Belongs to the group II decarboxylase family. Sphingosine-1-phosphate lyase subfamily.</text>
</comment>
<organism evidence="7 8">
    <name type="scientific">Brevibacillus ruminantium</name>
    <dbReference type="NCBI Taxonomy" id="2950604"/>
    <lineage>
        <taxon>Bacteria</taxon>
        <taxon>Bacillati</taxon>
        <taxon>Bacillota</taxon>
        <taxon>Bacilli</taxon>
        <taxon>Bacillales</taxon>
        <taxon>Paenibacillaceae</taxon>
        <taxon>Brevibacillus</taxon>
    </lineage>
</organism>
<dbReference type="Gene3D" id="3.90.1150.10">
    <property type="entry name" value="Aspartate Aminotransferase, domain 1"/>
    <property type="match status" value="1"/>
</dbReference>
<evidence type="ECO:0000256" key="5">
    <source>
        <dbReference type="RuleBase" id="RU000382"/>
    </source>
</evidence>
<sequence length="464" mass="52985">MPTNFMEDHLNRFFSEYYPRTHHLQYNQNLLAELDREAFQQKFEEFCQRISKSVDFASPRYLAHQVSVPTDVGLLGFFIASLYNQNQHAYEASPVTTEMELESIRELLDLFEFPEEGWGHFTSCGTVANLEAAWLHRKKHKNKFRLLFPSTAHISWGRIADIINADFRIIGVNEKFQMDLENLEAELKKARDEQINVLLVANLGATGCGAVDPIHELVPLKRTYDFSLHVDAAWGGYLKVLINTGLLSDHFVNSLGALYHADSITVDPHKQGLLPYGCGAVLYRDAQLKKEIVHQAPYTFILGNNLGQISLEGSRNGAYAAASWLNTQLYPLSEQGLGKLLKAMIRQTRQLKEEIERSGFKVLVEPEMNILCFYPDLSTLSRINDLTEKLIERCSISNGARYPIFSKFVIDDLKYLEQMPCVVDDSKLVAIRCVVSKYYRDWEEWRKISSSMADSMDSLMAEFA</sequence>
<evidence type="ECO:0000256" key="3">
    <source>
        <dbReference type="ARBA" id="ARBA00023239"/>
    </source>
</evidence>
<dbReference type="EMBL" id="CP098755">
    <property type="protein sequence ID" value="USG64600.1"/>
    <property type="molecule type" value="Genomic_DNA"/>
</dbReference>
<dbReference type="InterPro" id="IPR015422">
    <property type="entry name" value="PyrdxlP-dep_Trfase_small"/>
</dbReference>
<evidence type="ECO:0000256" key="1">
    <source>
        <dbReference type="ARBA" id="ARBA00001933"/>
    </source>
</evidence>
<protein>
    <submittedName>
        <fullName evidence="7">Pyridoxal-dependent decarboxylase</fullName>
    </submittedName>
</protein>
<comment type="cofactor">
    <cofactor evidence="1 5">
        <name>pyridoxal 5'-phosphate</name>
        <dbReference type="ChEBI" id="CHEBI:597326"/>
    </cofactor>
</comment>
<name>A0ABY4WFK8_9BACL</name>
<evidence type="ECO:0000313" key="8">
    <source>
        <dbReference type="Proteomes" id="UP001056500"/>
    </source>
</evidence>
<keyword evidence="2 5" id="KW-0663">Pyridoxal phosphate</keyword>
<dbReference type="InterPro" id="IPR050477">
    <property type="entry name" value="GrpII_AminoAcid_Decarb"/>
</dbReference>
<proteinExistence type="inferred from homology"/>
<gene>
    <name evidence="7" type="ORF">NDK47_21020</name>
</gene>
<keyword evidence="8" id="KW-1185">Reference proteome</keyword>